<dbReference type="SUPFAM" id="SSF56112">
    <property type="entry name" value="Protein kinase-like (PK-like)"/>
    <property type="match status" value="1"/>
</dbReference>
<dbReference type="Pfam" id="PF01636">
    <property type="entry name" value="APH"/>
    <property type="match status" value="1"/>
</dbReference>
<gene>
    <name evidence="2" type="ORF">BKA23_2879</name>
</gene>
<dbReference type="GO" id="GO:0016740">
    <property type="term" value="F:transferase activity"/>
    <property type="evidence" value="ECO:0007669"/>
    <property type="project" value="UniProtKB-KW"/>
</dbReference>
<dbReference type="AlphaFoldDB" id="A0A561E4L4"/>
<protein>
    <submittedName>
        <fullName evidence="2">Phosphotransferase family enzyme</fullName>
    </submittedName>
</protein>
<dbReference type="Proteomes" id="UP000318297">
    <property type="component" value="Unassembled WGS sequence"/>
</dbReference>
<keyword evidence="2" id="KW-0808">Transferase</keyword>
<accession>A0A561E4L4</accession>
<keyword evidence="3" id="KW-1185">Reference proteome</keyword>
<feature type="domain" description="Aminoglycoside phosphotransferase" evidence="1">
    <location>
        <begin position="45"/>
        <end position="274"/>
    </location>
</feature>
<name>A0A561E4L4_9MICO</name>
<dbReference type="InterPro" id="IPR011009">
    <property type="entry name" value="Kinase-like_dom_sf"/>
</dbReference>
<dbReference type="EMBL" id="VIVQ01000002">
    <property type="protein sequence ID" value="TWE10510.1"/>
    <property type="molecule type" value="Genomic_DNA"/>
</dbReference>
<comment type="caution">
    <text evidence="2">The sequence shown here is derived from an EMBL/GenBank/DDBJ whole genome shotgun (WGS) entry which is preliminary data.</text>
</comment>
<dbReference type="Gene3D" id="3.90.1200.10">
    <property type="match status" value="1"/>
</dbReference>
<reference evidence="2 3" key="1">
    <citation type="submission" date="2019-06" db="EMBL/GenBank/DDBJ databases">
        <title>Sequencing the genomes of 1000 actinobacteria strains.</title>
        <authorList>
            <person name="Klenk H.-P."/>
        </authorList>
    </citation>
    <scope>NUCLEOTIDE SEQUENCE [LARGE SCALE GENOMIC DNA]</scope>
    <source>
        <strain evidence="2 3">DSM 19560</strain>
    </source>
</reference>
<evidence type="ECO:0000313" key="3">
    <source>
        <dbReference type="Proteomes" id="UP000318297"/>
    </source>
</evidence>
<proteinExistence type="predicted"/>
<organism evidence="2 3">
    <name type="scientific">Rudaeicoccus suwonensis</name>
    <dbReference type="NCBI Taxonomy" id="657409"/>
    <lineage>
        <taxon>Bacteria</taxon>
        <taxon>Bacillati</taxon>
        <taxon>Actinomycetota</taxon>
        <taxon>Actinomycetes</taxon>
        <taxon>Micrococcales</taxon>
        <taxon>Dermacoccaceae</taxon>
        <taxon>Rudaeicoccus</taxon>
    </lineage>
</organism>
<evidence type="ECO:0000313" key="2">
    <source>
        <dbReference type="EMBL" id="TWE10510.1"/>
    </source>
</evidence>
<dbReference type="InterPro" id="IPR002575">
    <property type="entry name" value="Aminoglycoside_PTrfase"/>
</dbReference>
<sequence>MLADDLRNSEIARLRGSFATVELMDVSTIPAALGLPGDVMSWDAVGGARSNRLFHVTTTAGQFAVKQLLNPWDDPQWLDWLHEAAGFEQACIDAGVAAAAIHLNPEGHVFSHVDDAWFRVHEWVIDGYACMPGPVSPDVARAVGRELAVIHGVGWQPSRDDVFPTVTGDQANQWPELVRSLRRVAPEFAAIADLVSEPVAQIGEWLAEPRVAEAPVMSHGDLDPKNLVLAGRTWLVDWDVAMPWRPVDEVARTAMSMANWSDPRIAVALLASYEAEAGIALTFERDCLTMDLAIGLDWLARCLRRASGLEACSPRRAQEAREQAVAQAASLRGRVVIADRVGEWLGR</sequence>
<evidence type="ECO:0000259" key="1">
    <source>
        <dbReference type="Pfam" id="PF01636"/>
    </source>
</evidence>